<keyword evidence="2" id="KW-1185">Reference proteome</keyword>
<evidence type="ECO:0008006" key="4">
    <source>
        <dbReference type="Google" id="ProtNLM"/>
    </source>
</evidence>
<evidence type="ECO:0000313" key="1">
    <source>
        <dbReference type="EMBL" id="KAF2802557.1"/>
    </source>
</evidence>
<dbReference type="GeneID" id="54463400"/>
<proteinExistence type="predicted"/>
<dbReference type="PANTHER" id="PTHR42085">
    <property type="entry name" value="F-BOX DOMAIN-CONTAINING PROTEIN"/>
    <property type="match status" value="1"/>
</dbReference>
<name>A0A6A6Y443_9PEZI</name>
<evidence type="ECO:0000313" key="3">
    <source>
        <dbReference type="RefSeq" id="XP_033569521.1"/>
    </source>
</evidence>
<gene>
    <name evidence="1 3" type="ORF">BDZ99DRAFT_482696</name>
</gene>
<dbReference type="RefSeq" id="XP_033569521.1">
    <property type="nucleotide sequence ID" value="XM_033722507.1"/>
</dbReference>
<dbReference type="AlphaFoldDB" id="A0A6A6Y443"/>
<dbReference type="Proteomes" id="UP000504636">
    <property type="component" value="Unplaced"/>
</dbReference>
<evidence type="ECO:0000313" key="2">
    <source>
        <dbReference type="Proteomes" id="UP000504636"/>
    </source>
</evidence>
<reference evidence="1 3" key="1">
    <citation type="journal article" date="2020" name="Stud. Mycol.">
        <title>101 Dothideomycetes genomes: a test case for predicting lifestyles and emergence of pathogens.</title>
        <authorList>
            <person name="Haridas S."/>
            <person name="Albert R."/>
            <person name="Binder M."/>
            <person name="Bloem J."/>
            <person name="Labutti K."/>
            <person name="Salamov A."/>
            <person name="Andreopoulos B."/>
            <person name="Baker S."/>
            <person name="Barry K."/>
            <person name="Bills G."/>
            <person name="Bluhm B."/>
            <person name="Cannon C."/>
            <person name="Castanera R."/>
            <person name="Culley D."/>
            <person name="Daum C."/>
            <person name="Ezra D."/>
            <person name="Gonzalez J."/>
            <person name="Henrissat B."/>
            <person name="Kuo A."/>
            <person name="Liang C."/>
            <person name="Lipzen A."/>
            <person name="Lutzoni F."/>
            <person name="Magnuson J."/>
            <person name="Mondo S."/>
            <person name="Nolan M."/>
            <person name="Ohm R."/>
            <person name="Pangilinan J."/>
            <person name="Park H.-J."/>
            <person name="Ramirez L."/>
            <person name="Alfaro M."/>
            <person name="Sun H."/>
            <person name="Tritt A."/>
            <person name="Yoshinaga Y."/>
            <person name="Zwiers L.-H."/>
            <person name="Turgeon B."/>
            <person name="Goodwin S."/>
            <person name="Spatafora J."/>
            <person name="Crous P."/>
            <person name="Grigoriev I."/>
        </authorList>
    </citation>
    <scope>NUCLEOTIDE SEQUENCE</scope>
    <source>
        <strain evidence="1 3">CBS 304.34</strain>
    </source>
</reference>
<dbReference type="InterPro" id="IPR038883">
    <property type="entry name" value="AN11006-like"/>
</dbReference>
<dbReference type="EMBL" id="MU003722">
    <property type="protein sequence ID" value="KAF2802557.1"/>
    <property type="molecule type" value="Genomic_DNA"/>
</dbReference>
<dbReference type="PANTHER" id="PTHR42085:SF8">
    <property type="entry name" value="F-BOX DOMAIN-CONTAINING PROTEIN"/>
    <property type="match status" value="1"/>
</dbReference>
<reference evidence="3" key="2">
    <citation type="submission" date="2020-04" db="EMBL/GenBank/DDBJ databases">
        <authorList>
            <consortium name="NCBI Genome Project"/>
        </authorList>
    </citation>
    <scope>NUCLEOTIDE SEQUENCE</scope>
    <source>
        <strain evidence="3">CBS 304.34</strain>
    </source>
</reference>
<accession>A0A6A6Y443</accession>
<protein>
    <recommendedName>
        <fullName evidence="4">F-box domain-containing protein</fullName>
    </recommendedName>
</protein>
<reference evidence="3" key="3">
    <citation type="submission" date="2025-04" db="UniProtKB">
        <authorList>
            <consortium name="RefSeq"/>
        </authorList>
    </citation>
    <scope>IDENTIFICATION</scope>
    <source>
        <strain evidence="3">CBS 304.34</strain>
    </source>
</reference>
<organism evidence="1">
    <name type="scientific">Mytilinidion resinicola</name>
    <dbReference type="NCBI Taxonomy" id="574789"/>
    <lineage>
        <taxon>Eukaryota</taxon>
        <taxon>Fungi</taxon>
        <taxon>Dikarya</taxon>
        <taxon>Ascomycota</taxon>
        <taxon>Pezizomycotina</taxon>
        <taxon>Dothideomycetes</taxon>
        <taxon>Pleosporomycetidae</taxon>
        <taxon>Mytilinidiales</taxon>
        <taxon>Mytilinidiaceae</taxon>
        <taxon>Mytilinidion</taxon>
    </lineage>
</organism>
<dbReference type="OrthoDB" id="5413827at2759"/>
<sequence>MELEDPKHSSGLEDGPDVEQLVGQASQMVVAVRSTMTIKSEHNQDTFLATQSTSQPPTIFPFLDLPAELRLIIYRFVLEANHTGWIRNYHPGAKPASTNLQPLGLGQKILWINQQIRREVTQEVFKNFRGLCFESFTMSDRQLDLNLVRRVLESIGETGREKIQTITFLPWWISSWHDRPQRNSDLSVAIEVVRLLQACKNLDYLMIQIPFGEFLTPSMSKKSSEFANLFGTAFDLMRGIVHVSRVTFTGLRQYDDDFARAAITWLTHQRIKDHMKRTRETKVARAALEETQSEQLNGAGLG</sequence>